<evidence type="ECO:0000313" key="2">
    <source>
        <dbReference type="Proteomes" id="UP000793456"/>
    </source>
</evidence>
<proteinExistence type="predicted"/>
<comment type="caution">
    <text evidence="1">The sequence shown here is derived from an EMBL/GenBank/DDBJ whole genome shotgun (WGS) entry which is preliminary data.</text>
</comment>
<sequence>MVVKERNRNKLTRESGTDFPIPMVPGVADNDTEKLIREKDEEVRHADHELDSHHQHDHEHSASEHNSDHHEHSDPQPNPETHSDHKGDEAL</sequence>
<dbReference type="EMBL" id="CM011691">
    <property type="protein sequence ID" value="TMS07574.1"/>
    <property type="molecule type" value="Genomic_DNA"/>
</dbReference>
<dbReference type="Proteomes" id="UP000793456">
    <property type="component" value="Chromosome XVIII"/>
</dbReference>
<protein>
    <submittedName>
        <fullName evidence="1">Uncharacterized protein</fullName>
    </submittedName>
</protein>
<evidence type="ECO:0000313" key="1">
    <source>
        <dbReference type="EMBL" id="TMS07574.1"/>
    </source>
</evidence>
<gene>
    <name evidence="1" type="ORF">E3U43_011667</name>
</gene>
<organism evidence="1 2">
    <name type="scientific">Larimichthys crocea</name>
    <name type="common">Large yellow croaker</name>
    <name type="synonym">Pseudosciaena crocea</name>
    <dbReference type="NCBI Taxonomy" id="215358"/>
    <lineage>
        <taxon>Eukaryota</taxon>
        <taxon>Metazoa</taxon>
        <taxon>Chordata</taxon>
        <taxon>Craniata</taxon>
        <taxon>Vertebrata</taxon>
        <taxon>Euteleostomi</taxon>
        <taxon>Actinopterygii</taxon>
        <taxon>Neopterygii</taxon>
        <taxon>Teleostei</taxon>
        <taxon>Neoteleostei</taxon>
        <taxon>Acanthomorphata</taxon>
        <taxon>Eupercaria</taxon>
        <taxon>Sciaenidae</taxon>
        <taxon>Larimichthys</taxon>
    </lineage>
</organism>
<name>A0ACD3QKF6_LARCR</name>
<keyword evidence="2" id="KW-1185">Reference proteome</keyword>
<accession>A0ACD3QKF6</accession>
<reference evidence="1" key="1">
    <citation type="submission" date="2018-11" db="EMBL/GenBank/DDBJ databases">
        <title>The sequence and de novo assembly of Larimichthys crocea genome using PacBio and Hi-C technologies.</title>
        <authorList>
            <person name="Xu P."/>
            <person name="Chen B."/>
            <person name="Zhou Z."/>
            <person name="Ke Q."/>
            <person name="Wu Y."/>
            <person name="Bai H."/>
            <person name="Pu F."/>
        </authorList>
    </citation>
    <scope>NUCLEOTIDE SEQUENCE</scope>
    <source>
        <tissue evidence="1">Muscle</tissue>
    </source>
</reference>